<evidence type="ECO:0000313" key="1">
    <source>
        <dbReference type="Proteomes" id="UP000887579"/>
    </source>
</evidence>
<accession>A0AC34FRE0</accession>
<reference evidence="2" key="1">
    <citation type="submission" date="2022-11" db="UniProtKB">
        <authorList>
            <consortium name="WormBaseParasite"/>
        </authorList>
    </citation>
    <scope>IDENTIFICATION</scope>
</reference>
<dbReference type="Proteomes" id="UP000887579">
    <property type="component" value="Unplaced"/>
</dbReference>
<evidence type="ECO:0000313" key="2">
    <source>
        <dbReference type="WBParaSite" id="ES5_v2.g19779.t1"/>
    </source>
</evidence>
<sequence length="66" mass="7530">MIIDEHQNIIVNEKDIRDDLRLIDLTKYLGSASYCGAKKEALLLSYYGKGYAKARSYGNVRDIFKA</sequence>
<dbReference type="WBParaSite" id="ES5_v2.g19779.t1">
    <property type="protein sequence ID" value="ES5_v2.g19779.t1"/>
    <property type="gene ID" value="ES5_v2.g19779"/>
</dbReference>
<name>A0AC34FRE0_9BILA</name>
<proteinExistence type="predicted"/>
<protein>
    <submittedName>
        <fullName evidence="2">Uncharacterized protein</fullName>
    </submittedName>
</protein>
<organism evidence="1 2">
    <name type="scientific">Panagrolaimus sp. ES5</name>
    <dbReference type="NCBI Taxonomy" id="591445"/>
    <lineage>
        <taxon>Eukaryota</taxon>
        <taxon>Metazoa</taxon>
        <taxon>Ecdysozoa</taxon>
        <taxon>Nematoda</taxon>
        <taxon>Chromadorea</taxon>
        <taxon>Rhabditida</taxon>
        <taxon>Tylenchina</taxon>
        <taxon>Panagrolaimomorpha</taxon>
        <taxon>Panagrolaimoidea</taxon>
        <taxon>Panagrolaimidae</taxon>
        <taxon>Panagrolaimus</taxon>
    </lineage>
</organism>